<name>A0ABT6Z8M0_9BACT</name>
<comment type="caution">
    <text evidence="1">The sequence shown here is derived from an EMBL/GenBank/DDBJ whole genome shotgun (WGS) entry which is preliminary data.</text>
</comment>
<keyword evidence="2" id="KW-1185">Reference proteome</keyword>
<dbReference type="Proteomes" id="UP001225761">
    <property type="component" value="Unassembled WGS sequence"/>
</dbReference>
<protein>
    <submittedName>
        <fullName evidence="1">Uncharacterized protein</fullName>
    </submittedName>
</protein>
<accession>A0ABT6Z8M0</accession>
<sequence>MKKITFFTSCVATLLTGMLCYVFWNEHQEERFIQKNIKNALPDLSKTTPAKSDSCLWLWYSNTTLYKVCVDKKGNVTISYGSRKWQRKINSISTKMYFVDGDFNLNNSPEIYLFGLTSKGYVVQAYELQQEHLHSFALPPLMGTNLFNYRGNDSLYFEKNFLVRQFLTNSGQKVCYYELMPNLQYELRLTKTL</sequence>
<gene>
    <name evidence="1" type="ORF">QM481_22360</name>
</gene>
<evidence type="ECO:0000313" key="2">
    <source>
        <dbReference type="Proteomes" id="UP001225761"/>
    </source>
</evidence>
<reference evidence="1 2" key="1">
    <citation type="submission" date="2023-05" db="EMBL/GenBank/DDBJ databases">
        <title>Novel species of genus Flectobacillus isolated from stream in China.</title>
        <authorList>
            <person name="Lu H."/>
        </authorList>
    </citation>
    <scope>NUCLEOTIDE SEQUENCE [LARGE SCALE GENOMIC DNA]</scope>
    <source>
        <strain evidence="1 2">LFS242W</strain>
    </source>
</reference>
<dbReference type="EMBL" id="JASHIE010000019">
    <property type="protein sequence ID" value="MDI9877300.1"/>
    <property type="molecule type" value="Genomic_DNA"/>
</dbReference>
<dbReference type="RefSeq" id="WP_283383415.1">
    <property type="nucleotide sequence ID" value="NZ_JASHIE010000019.1"/>
</dbReference>
<organism evidence="1 2">
    <name type="scientific">Flectobacillus rivi</name>
    <dbReference type="NCBI Taxonomy" id="2984209"/>
    <lineage>
        <taxon>Bacteria</taxon>
        <taxon>Pseudomonadati</taxon>
        <taxon>Bacteroidota</taxon>
        <taxon>Cytophagia</taxon>
        <taxon>Cytophagales</taxon>
        <taxon>Flectobacillaceae</taxon>
        <taxon>Flectobacillus</taxon>
    </lineage>
</organism>
<evidence type="ECO:0000313" key="1">
    <source>
        <dbReference type="EMBL" id="MDI9877300.1"/>
    </source>
</evidence>
<proteinExistence type="predicted"/>